<dbReference type="EMBL" id="JBBXMP010000136">
    <property type="protein sequence ID" value="KAL0061412.1"/>
    <property type="molecule type" value="Genomic_DNA"/>
</dbReference>
<evidence type="ECO:0000313" key="2">
    <source>
        <dbReference type="EMBL" id="KAL0061412.1"/>
    </source>
</evidence>
<sequence>MGIKGLWPKRAIAKDTRVLNEFCLTRGFWTNNREQRSVVFGVHASDLLDSLKASRRYPCVRPGSPTETFFGILCKFSEAAAVFIFVFDGPASPKYIQNEEDIYHDTRRLILHFGYCFIEAEGEAVSFLASLSHSNVIDGVISEDNDLLALGTQLVLRVSREQSLHDLVYDIHSLDAIKRIMHLEQEGIILVALLSGNNVYAGLKGCGLTTSIQLGHSDLGKLLVTKFRNLSQYPPALHAFLRSWRLRLNNELENNARGFLAKRRPQAAKKITDEFPNLDVLDQYINTMPSLPLAYVENLSVTLKPRQPDIARLTSFCREQWHWSDPRIVEHFSKFLLKGMVFRMLHSVCVFELVNS</sequence>
<evidence type="ECO:0000313" key="3">
    <source>
        <dbReference type="Proteomes" id="UP001437256"/>
    </source>
</evidence>
<feature type="domain" description="XPG-I" evidence="1">
    <location>
        <begin position="111"/>
        <end position="183"/>
    </location>
</feature>
<dbReference type="InterPro" id="IPR029060">
    <property type="entry name" value="PIN-like_dom_sf"/>
</dbReference>
<dbReference type="InterPro" id="IPR006084">
    <property type="entry name" value="XPG/Rad2"/>
</dbReference>
<keyword evidence="3" id="KW-1185">Reference proteome</keyword>
<name>A0ABR2ZID3_9AGAR</name>
<accession>A0ABR2ZID3</accession>
<proteinExistence type="predicted"/>
<evidence type="ECO:0000259" key="1">
    <source>
        <dbReference type="SMART" id="SM00484"/>
    </source>
</evidence>
<dbReference type="Pfam" id="PF00867">
    <property type="entry name" value="XPG_I"/>
    <property type="match status" value="1"/>
</dbReference>
<reference evidence="2 3" key="1">
    <citation type="submission" date="2024-05" db="EMBL/GenBank/DDBJ databases">
        <title>A draft genome resource for the thread blight pathogen Marasmius tenuissimus strain MS-2.</title>
        <authorList>
            <person name="Yulfo-Soto G.E."/>
            <person name="Baruah I.K."/>
            <person name="Amoako-Attah I."/>
            <person name="Bukari Y."/>
            <person name="Meinhardt L.W."/>
            <person name="Bailey B.A."/>
            <person name="Cohen S.P."/>
        </authorList>
    </citation>
    <scope>NUCLEOTIDE SEQUENCE [LARGE SCALE GENOMIC DNA]</scope>
    <source>
        <strain evidence="2 3">MS-2</strain>
    </source>
</reference>
<dbReference type="InterPro" id="IPR006086">
    <property type="entry name" value="XPG-I_dom"/>
</dbReference>
<organism evidence="2 3">
    <name type="scientific">Marasmius tenuissimus</name>
    <dbReference type="NCBI Taxonomy" id="585030"/>
    <lineage>
        <taxon>Eukaryota</taxon>
        <taxon>Fungi</taxon>
        <taxon>Dikarya</taxon>
        <taxon>Basidiomycota</taxon>
        <taxon>Agaricomycotina</taxon>
        <taxon>Agaricomycetes</taxon>
        <taxon>Agaricomycetidae</taxon>
        <taxon>Agaricales</taxon>
        <taxon>Marasmiineae</taxon>
        <taxon>Marasmiaceae</taxon>
        <taxon>Marasmius</taxon>
    </lineage>
</organism>
<dbReference type="PANTHER" id="PTHR11081:SF75">
    <property type="entry name" value="ENDONUCLEASE, PUTATIVE (AFU_ORTHOLOGUE AFUA_3G13260)-RELATED"/>
    <property type="match status" value="1"/>
</dbReference>
<dbReference type="Proteomes" id="UP001437256">
    <property type="component" value="Unassembled WGS sequence"/>
</dbReference>
<gene>
    <name evidence="2" type="primary">ERCC5</name>
    <name evidence="2" type="ORF">AAF712_011757</name>
</gene>
<dbReference type="SUPFAM" id="SSF47807">
    <property type="entry name" value="5' to 3' exonuclease, C-terminal subdomain"/>
    <property type="match status" value="1"/>
</dbReference>
<dbReference type="SMART" id="SM00484">
    <property type="entry name" value="XPGI"/>
    <property type="match status" value="1"/>
</dbReference>
<comment type="caution">
    <text evidence="2">The sequence shown here is derived from an EMBL/GenBank/DDBJ whole genome shotgun (WGS) entry which is preliminary data.</text>
</comment>
<dbReference type="SUPFAM" id="SSF88723">
    <property type="entry name" value="PIN domain-like"/>
    <property type="match status" value="1"/>
</dbReference>
<protein>
    <submittedName>
        <fullName evidence="2">Xeroderma pigmentosum G I-region</fullName>
    </submittedName>
</protein>
<dbReference type="InterPro" id="IPR036279">
    <property type="entry name" value="5-3_exonuclease_C_sf"/>
</dbReference>
<dbReference type="PANTHER" id="PTHR11081">
    <property type="entry name" value="FLAP ENDONUCLEASE FAMILY MEMBER"/>
    <property type="match status" value="1"/>
</dbReference>
<dbReference type="Gene3D" id="3.40.50.1010">
    <property type="entry name" value="5'-nuclease"/>
    <property type="match status" value="1"/>
</dbReference>